<evidence type="ECO:0000256" key="3">
    <source>
        <dbReference type="ARBA" id="ARBA00022692"/>
    </source>
</evidence>
<feature type="transmembrane region" description="Helical" evidence="6">
    <location>
        <begin position="222"/>
        <end position="247"/>
    </location>
</feature>
<sequence>MVLRRFIRVWSGQTVSALGGGLAWYAITLWAWQSTGSATVLSTLLLVNFLPGLVLAPFIGAHVDRVSPKTLMLWCDGLLATIAFVLVVLYSTGQLSLWHLYAVGVIEGVVETAHWLAYSKVVATLAGQDGLARANGLVSLTDSMAAVLGPVAGGVLLGVFDLTGVLLIDAASYLIGLLTLVAVGVPRGAPEPSIADRSSISVSIEGARTGLRFITARPALRSLLVVFFVMNLVVAMGSVLTVPVIMMRSGDDAALLGLVTSVGGVGGILGGLSASIALHRVRRVPLILVSMIAGCLLGTLPTAIGWSGPVWLAASFCAGFVLPIINGAYQSLWQSAVPLDLQARVFGVRRTVAQLAVPLGMAVAGPLTDRLAPVMDDGFLAKTFGTGNAGAAGLVLGACAVTGALVAAVSAASRSVRGADRSAAMPREEVTTA</sequence>
<keyword evidence="3 6" id="KW-0812">Transmembrane</keyword>
<feature type="transmembrane region" description="Helical" evidence="6">
    <location>
        <begin position="12"/>
        <end position="32"/>
    </location>
</feature>
<accession>A0A7W9L7J8</accession>
<feature type="transmembrane region" description="Helical" evidence="6">
    <location>
        <begin position="310"/>
        <end position="329"/>
    </location>
</feature>
<feature type="transmembrane region" description="Helical" evidence="6">
    <location>
        <begin position="71"/>
        <end position="92"/>
    </location>
</feature>
<feature type="transmembrane region" description="Helical" evidence="6">
    <location>
        <begin position="350"/>
        <end position="368"/>
    </location>
</feature>
<name>A0A7W9L7J8_9ACTN</name>
<feature type="transmembrane region" description="Helical" evidence="6">
    <location>
        <begin position="253"/>
        <end position="272"/>
    </location>
</feature>
<dbReference type="PANTHER" id="PTHR23513:SF18">
    <property type="entry name" value="INTEGRAL MEMBRANE PROTEIN"/>
    <property type="match status" value="1"/>
</dbReference>
<dbReference type="RefSeq" id="WP_185067529.1">
    <property type="nucleotide sequence ID" value="NZ_JACHMB010000001.1"/>
</dbReference>
<keyword evidence="2" id="KW-1003">Cell membrane</keyword>
<dbReference type="CDD" id="cd06173">
    <property type="entry name" value="MFS_MefA_like"/>
    <property type="match status" value="1"/>
</dbReference>
<dbReference type="GO" id="GO:0005886">
    <property type="term" value="C:plasma membrane"/>
    <property type="evidence" value="ECO:0007669"/>
    <property type="project" value="UniProtKB-SubCell"/>
</dbReference>
<evidence type="ECO:0000313" key="7">
    <source>
        <dbReference type="EMBL" id="MBB5773562.1"/>
    </source>
</evidence>
<evidence type="ECO:0000256" key="2">
    <source>
        <dbReference type="ARBA" id="ARBA00022475"/>
    </source>
</evidence>
<feature type="transmembrane region" description="Helical" evidence="6">
    <location>
        <begin position="38"/>
        <end position="59"/>
    </location>
</feature>
<feature type="transmembrane region" description="Helical" evidence="6">
    <location>
        <begin position="137"/>
        <end position="160"/>
    </location>
</feature>
<dbReference type="SUPFAM" id="SSF103473">
    <property type="entry name" value="MFS general substrate transporter"/>
    <property type="match status" value="1"/>
</dbReference>
<comment type="subcellular location">
    <subcellularLocation>
        <location evidence="1">Cell membrane</location>
        <topology evidence="1">Multi-pass membrane protein</topology>
    </subcellularLocation>
</comment>
<keyword evidence="5 6" id="KW-0472">Membrane</keyword>
<reference evidence="7 8" key="1">
    <citation type="submission" date="2020-08" db="EMBL/GenBank/DDBJ databases">
        <title>Sequencing the genomes of 1000 actinobacteria strains.</title>
        <authorList>
            <person name="Klenk H.-P."/>
        </authorList>
    </citation>
    <scope>NUCLEOTIDE SEQUENCE [LARGE SCALE GENOMIC DNA]</scope>
    <source>
        <strain evidence="7 8">DSM 45507</strain>
    </source>
</reference>
<dbReference type="Proteomes" id="UP000579153">
    <property type="component" value="Unassembled WGS sequence"/>
</dbReference>
<dbReference type="AlphaFoldDB" id="A0A7W9L7J8"/>
<organism evidence="7 8">
    <name type="scientific">Nonomuraea jabiensis</name>
    <dbReference type="NCBI Taxonomy" id="882448"/>
    <lineage>
        <taxon>Bacteria</taxon>
        <taxon>Bacillati</taxon>
        <taxon>Actinomycetota</taxon>
        <taxon>Actinomycetes</taxon>
        <taxon>Streptosporangiales</taxon>
        <taxon>Streptosporangiaceae</taxon>
        <taxon>Nonomuraea</taxon>
    </lineage>
</organism>
<evidence type="ECO:0000256" key="4">
    <source>
        <dbReference type="ARBA" id="ARBA00022989"/>
    </source>
</evidence>
<dbReference type="Pfam" id="PF07690">
    <property type="entry name" value="MFS_1"/>
    <property type="match status" value="1"/>
</dbReference>
<dbReference type="GO" id="GO:0022857">
    <property type="term" value="F:transmembrane transporter activity"/>
    <property type="evidence" value="ECO:0007669"/>
    <property type="project" value="InterPro"/>
</dbReference>
<dbReference type="InterPro" id="IPR036259">
    <property type="entry name" value="MFS_trans_sf"/>
</dbReference>
<dbReference type="PANTHER" id="PTHR23513">
    <property type="entry name" value="INTEGRAL MEMBRANE EFFLUX PROTEIN-RELATED"/>
    <property type="match status" value="1"/>
</dbReference>
<dbReference type="InterPro" id="IPR011701">
    <property type="entry name" value="MFS"/>
</dbReference>
<protein>
    <submittedName>
        <fullName evidence="7">MFS family permease</fullName>
    </submittedName>
</protein>
<gene>
    <name evidence="7" type="ORF">HD596_000318</name>
</gene>
<evidence type="ECO:0000256" key="6">
    <source>
        <dbReference type="SAM" id="Phobius"/>
    </source>
</evidence>
<dbReference type="Gene3D" id="1.20.1250.20">
    <property type="entry name" value="MFS general substrate transporter like domains"/>
    <property type="match status" value="1"/>
</dbReference>
<evidence type="ECO:0000256" key="5">
    <source>
        <dbReference type="ARBA" id="ARBA00023136"/>
    </source>
</evidence>
<dbReference type="EMBL" id="JACHMB010000001">
    <property type="protein sequence ID" value="MBB5773562.1"/>
    <property type="molecule type" value="Genomic_DNA"/>
</dbReference>
<comment type="caution">
    <text evidence="7">The sequence shown here is derived from an EMBL/GenBank/DDBJ whole genome shotgun (WGS) entry which is preliminary data.</text>
</comment>
<evidence type="ECO:0000256" key="1">
    <source>
        <dbReference type="ARBA" id="ARBA00004651"/>
    </source>
</evidence>
<proteinExistence type="predicted"/>
<feature type="transmembrane region" description="Helical" evidence="6">
    <location>
        <begin position="388"/>
        <end position="412"/>
    </location>
</feature>
<keyword evidence="4 6" id="KW-1133">Transmembrane helix</keyword>
<keyword evidence="8" id="KW-1185">Reference proteome</keyword>
<evidence type="ECO:0000313" key="8">
    <source>
        <dbReference type="Proteomes" id="UP000579153"/>
    </source>
</evidence>
<feature type="transmembrane region" description="Helical" evidence="6">
    <location>
        <begin position="284"/>
        <end position="304"/>
    </location>
</feature>